<feature type="region of interest" description="Disordered" evidence="1">
    <location>
        <begin position="184"/>
        <end position="207"/>
    </location>
</feature>
<gene>
    <name evidence="2" type="ORF">A6122_0698</name>
</gene>
<evidence type="ECO:0000313" key="2">
    <source>
        <dbReference type="EMBL" id="AND15851.1"/>
    </source>
</evidence>
<evidence type="ECO:0000313" key="3">
    <source>
        <dbReference type="Proteomes" id="UP000077071"/>
    </source>
</evidence>
<dbReference type="Proteomes" id="UP000077071">
    <property type="component" value="Chromosome"/>
</dbReference>
<reference evidence="2 3" key="1">
    <citation type="submission" date="2016-05" db="EMBL/GenBank/DDBJ databases">
        <title>Complete genome sequence of Rathayibacter tritici NCPPB 1953.</title>
        <authorList>
            <person name="Park J."/>
            <person name="Lee H.-H."/>
            <person name="Lee S.-W."/>
            <person name="Seo Y.-S."/>
        </authorList>
    </citation>
    <scope>NUCLEOTIDE SEQUENCE [LARGE SCALE GENOMIC DNA]</scope>
    <source>
        <strain evidence="2 3">NCPPB 1953</strain>
    </source>
</reference>
<feature type="compositionally biased region" description="Low complexity" evidence="1">
    <location>
        <begin position="191"/>
        <end position="200"/>
    </location>
</feature>
<evidence type="ECO:0000256" key="1">
    <source>
        <dbReference type="SAM" id="MobiDB-lite"/>
    </source>
</evidence>
<protein>
    <submittedName>
        <fullName evidence="2">Uncharacterized protein</fullName>
    </submittedName>
</protein>
<organism evidence="2 3">
    <name type="scientific">Rathayibacter tritici</name>
    <dbReference type="NCBI Taxonomy" id="33888"/>
    <lineage>
        <taxon>Bacteria</taxon>
        <taxon>Bacillati</taxon>
        <taxon>Actinomycetota</taxon>
        <taxon>Actinomycetes</taxon>
        <taxon>Micrococcales</taxon>
        <taxon>Microbacteriaceae</taxon>
        <taxon>Rathayibacter</taxon>
    </lineage>
</organism>
<name>A0A169BV40_9MICO</name>
<sequence length="237" mass="25552">MLSDPGRPQALPRAHPERRDRVGTETEQRRGVGGSQALDLRVPEHLLPARRQRPECAGAEIALQRRECALLRVRAGSEEGMVVLVERSLPPAPARPGAGDVADRGEEVRAEGALGAASALDHPQHAKERLRDQVIGVRAARPGTGDRTSGAGMTAPQLGDGVGASAAHEREQFGIAQTIDALGAASKTHSHAPSPAPRRSCPSDRRTAATCRRWVARLPRHPSRLLEWARRDWRLDG</sequence>
<keyword evidence="3" id="KW-1185">Reference proteome</keyword>
<feature type="compositionally biased region" description="Basic and acidic residues" evidence="1">
    <location>
        <begin position="14"/>
        <end position="30"/>
    </location>
</feature>
<dbReference type="EMBL" id="CP015515">
    <property type="protein sequence ID" value="AND15851.1"/>
    <property type="molecule type" value="Genomic_DNA"/>
</dbReference>
<feature type="region of interest" description="Disordered" evidence="1">
    <location>
        <begin position="1"/>
        <end position="46"/>
    </location>
</feature>
<dbReference type="KEGG" id="rtn:A6122_0698"/>
<dbReference type="AlphaFoldDB" id="A0A169BV40"/>
<accession>A0A169BV40</accession>
<proteinExistence type="predicted"/>